<gene>
    <name evidence="1" type="ORF">SAMN05421872_116117</name>
</gene>
<dbReference type="STRING" id="1045774.SAMN05421872_116117"/>
<dbReference type="EMBL" id="FMZM01000016">
    <property type="protein sequence ID" value="SDE19519.1"/>
    <property type="molecule type" value="Genomic_DNA"/>
</dbReference>
<evidence type="ECO:0000313" key="2">
    <source>
        <dbReference type="Proteomes" id="UP000199034"/>
    </source>
</evidence>
<organism evidence="1 2">
    <name type="scientific">Nocardioides lianchengensis</name>
    <dbReference type="NCBI Taxonomy" id="1045774"/>
    <lineage>
        <taxon>Bacteria</taxon>
        <taxon>Bacillati</taxon>
        <taxon>Actinomycetota</taxon>
        <taxon>Actinomycetes</taxon>
        <taxon>Propionibacteriales</taxon>
        <taxon>Nocardioidaceae</taxon>
        <taxon>Nocardioides</taxon>
    </lineage>
</organism>
<dbReference type="SUPFAM" id="SSF53756">
    <property type="entry name" value="UDP-Glycosyltransferase/glycogen phosphorylase"/>
    <property type="match status" value="1"/>
</dbReference>
<evidence type="ECO:0000313" key="1">
    <source>
        <dbReference type="EMBL" id="SDE19519.1"/>
    </source>
</evidence>
<keyword evidence="2" id="KW-1185">Reference proteome</keyword>
<proteinExistence type="predicted"/>
<dbReference type="Proteomes" id="UP000199034">
    <property type="component" value="Unassembled WGS sequence"/>
</dbReference>
<name>A0A1G7AXG3_9ACTN</name>
<sequence>MHDLHVINPLGATLRHYGREISDVMAGEGVNLSETTFFEPSHSGGSRWRWIWAYVSAIWSSRSSSQVIVLWPVLGYLDVVLLRVLGPPTTYLVMHDPDPLVRAVGYGRAARWLAAIFRGPTLIAHSDSAVRVLRGSRHTVAKVPHPVLRPDANTAASATGSAVRVLGQFKRDRNVDLLRALGPILSEDYELSIHGRGWPDVPGWKVQNEYVDETTLDRLIAQSSVILIPYTRFFQSGIAVRAVEVGTPVVGPRDSWLSELLPNRSEELPAGNDPTIWAESIRKAAIPANGELANQLHAQVYEEARTRWRELMLSKR</sequence>
<dbReference type="AlphaFoldDB" id="A0A1G7AXG3"/>
<reference evidence="1 2" key="1">
    <citation type="submission" date="2016-10" db="EMBL/GenBank/DDBJ databases">
        <authorList>
            <person name="de Groot N.N."/>
        </authorList>
    </citation>
    <scope>NUCLEOTIDE SEQUENCE [LARGE SCALE GENOMIC DNA]</scope>
    <source>
        <strain evidence="1 2">CGMCC 4.6858</strain>
    </source>
</reference>
<accession>A0A1G7AXG3</accession>
<protein>
    <submittedName>
        <fullName evidence="1">Uncharacterized protein</fullName>
    </submittedName>
</protein>